<dbReference type="AlphaFoldDB" id="A0AAU6WIT4"/>
<dbReference type="KEGG" id="gey:QMQ05_05440"/>
<evidence type="ECO:0008006" key="3">
    <source>
        <dbReference type="Google" id="ProtNLM"/>
    </source>
</evidence>
<dbReference type="Proteomes" id="UP001486888">
    <property type="component" value="Chromosome"/>
</dbReference>
<dbReference type="InterPro" id="IPR029068">
    <property type="entry name" value="Glyas_Bleomycin-R_OHBP_Dase"/>
</dbReference>
<organism evidence="1 2">
    <name type="scientific">Glutamicibacter ectropisis</name>
    <dbReference type="NCBI Taxonomy" id="3046593"/>
    <lineage>
        <taxon>Bacteria</taxon>
        <taxon>Bacillati</taxon>
        <taxon>Actinomycetota</taxon>
        <taxon>Actinomycetes</taxon>
        <taxon>Micrococcales</taxon>
        <taxon>Micrococcaceae</taxon>
        <taxon>Glutamicibacter</taxon>
    </lineage>
</organism>
<sequence length="47" mass="4891">MSDLPAQAQRLLQLGIEHQGLQPGGGAQILQLVDPDGNRVVLSSVVA</sequence>
<protein>
    <recommendedName>
        <fullName evidence="3">Glyoxalase</fullName>
    </recommendedName>
</protein>
<evidence type="ECO:0000313" key="1">
    <source>
        <dbReference type="EMBL" id="XAO46968.1"/>
    </source>
</evidence>
<gene>
    <name evidence="1" type="ORF">QMQ05_05440</name>
</gene>
<evidence type="ECO:0000313" key="2">
    <source>
        <dbReference type="Proteomes" id="UP001486888"/>
    </source>
</evidence>
<dbReference type="SUPFAM" id="SSF54593">
    <property type="entry name" value="Glyoxalase/Bleomycin resistance protein/Dihydroxybiphenyl dioxygenase"/>
    <property type="match status" value="1"/>
</dbReference>
<name>A0AAU6WIT4_9MICC</name>
<keyword evidence="2" id="KW-1185">Reference proteome</keyword>
<proteinExistence type="predicted"/>
<accession>A0AAU6WIT4</accession>
<reference evidence="1 2" key="1">
    <citation type="submission" date="2023-05" db="EMBL/GenBank/DDBJ databases">
        <title>Glutamicibacter sp. B1, complete genome.</title>
        <authorList>
            <person name="Long Y.H."/>
            <person name="Fang T."/>
            <person name="Li X.Y."/>
        </authorList>
    </citation>
    <scope>NUCLEOTIDE SEQUENCE [LARGE SCALE GENOMIC DNA]</scope>
    <source>
        <strain evidence="1 2">B1</strain>
    </source>
</reference>
<dbReference type="EMBL" id="CP125942">
    <property type="protein sequence ID" value="XAO46968.1"/>
    <property type="molecule type" value="Genomic_DNA"/>
</dbReference>
<dbReference type="RefSeq" id="WP_345473644.1">
    <property type="nucleotide sequence ID" value="NZ_CP125942.1"/>
</dbReference>